<name>A0ABX1C4P5_9ACTN</name>
<evidence type="ECO:0000256" key="1">
    <source>
        <dbReference type="SAM" id="MobiDB-lite"/>
    </source>
</evidence>
<evidence type="ECO:0000313" key="2">
    <source>
        <dbReference type="EMBL" id="NJQ14189.1"/>
    </source>
</evidence>
<keyword evidence="3" id="KW-1185">Reference proteome</keyword>
<protein>
    <submittedName>
        <fullName evidence="2">Uncharacterized protein</fullName>
    </submittedName>
</protein>
<accession>A0ABX1C4P5</accession>
<dbReference type="Proteomes" id="UP000727056">
    <property type="component" value="Unassembled WGS sequence"/>
</dbReference>
<gene>
    <name evidence="2" type="ORF">HCN52_04365</name>
</gene>
<dbReference type="EMBL" id="JAAVJC010000018">
    <property type="protein sequence ID" value="NJQ14189.1"/>
    <property type="molecule type" value="Genomic_DNA"/>
</dbReference>
<proteinExistence type="predicted"/>
<organism evidence="2 3">
    <name type="scientific">Streptomyces bohaiensis</name>
    <dbReference type="NCBI Taxonomy" id="1431344"/>
    <lineage>
        <taxon>Bacteria</taxon>
        <taxon>Bacillati</taxon>
        <taxon>Actinomycetota</taxon>
        <taxon>Actinomycetes</taxon>
        <taxon>Kitasatosporales</taxon>
        <taxon>Streptomycetaceae</taxon>
        <taxon>Streptomyces</taxon>
    </lineage>
</organism>
<feature type="region of interest" description="Disordered" evidence="1">
    <location>
        <begin position="1"/>
        <end position="20"/>
    </location>
</feature>
<reference evidence="2 3" key="1">
    <citation type="submission" date="2020-03" db="EMBL/GenBank/DDBJ databases">
        <title>Draft genome of Streptomyces sp. ventii, isolated from the Axial Seamount in the Pacific Ocean, and resequencing of the two type strains Streptomyces lonarensis strain NCL 716 and Streptomyces bohaiensis strain 11A07.</title>
        <authorList>
            <person name="Loughran R.M."/>
            <person name="Pfannmuller K.M."/>
            <person name="Wasson B.J."/>
            <person name="Deadmond M.C."/>
            <person name="Paddock B.E."/>
            <person name="Koyack M.J."/>
            <person name="Gallegos D.A."/>
            <person name="Mitchell E.A."/>
            <person name="Ushijima B."/>
            <person name="Saw J.H."/>
            <person name="Mcphail K.L."/>
            <person name="Videau P."/>
        </authorList>
    </citation>
    <scope>NUCLEOTIDE SEQUENCE [LARGE SCALE GENOMIC DNA]</scope>
    <source>
        <strain evidence="2 3">11A07</strain>
    </source>
</reference>
<sequence length="131" mass="13851">MNEPTEHPTNESAPLSDERLAPLATDGPWLYDESDGEVITVHGVLVAEVGAGANGELIAAAPALATEVQQLRDRVAALTELTRRWDEKADALLGSVRPGDWASTGELRCDEAYQVQQCASEIRAALAGGGQ</sequence>
<evidence type="ECO:0000313" key="3">
    <source>
        <dbReference type="Proteomes" id="UP000727056"/>
    </source>
</evidence>
<comment type="caution">
    <text evidence="2">The sequence shown here is derived from an EMBL/GenBank/DDBJ whole genome shotgun (WGS) entry which is preliminary data.</text>
</comment>
<dbReference type="RefSeq" id="WP_168087022.1">
    <property type="nucleotide sequence ID" value="NZ_BHZH01000018.1"/>
</dbReference>